<evidence type="ECO:0000256" key="1">
    <source>
        <dbReference type="SAM" id="MobiDB-lite"/>
    </source>
</evidence>
<feature type="region of interest" description="Disordered" evidence="1">
    <location>
        <begin position="209"/>
        <end position="276"/>
    </location>
</feature>
<name>A0ABT0IFT5_9ACTN</name>
<evidence type="ECO:0000313" key="3">
    <source>
        <dbReference type="Proteomes" id="UP001522868"/>
    </source>
</evidence>
<feature type="compositionally biased region" description="Low complexity" evidence="1">
    <location>
        <begin position="264"/>
        <end position="276"/>
    </location>
</feature>
<comment type="caution">
    <text evidence="2">The sequence shown here is derived from an EMBL/GenBank/DDBJ whole genome shotgun (WGS) entry which is preliminary data.</text>
</comment>
<gene>
    <name evidence="2" type="ORF">M1O15_22570</name>
</gene>
<keyword evidence="3" id="KW-1185">Reference proteome</keyword>
<sequence>MGKIGEGSAVGGTVLMVAVSPAGRMRLMDAGGVLGPLAAVGTDRLAGTDGAVSVVELADPADPQAVLTRVRTAAAAPGRLTVVIAGQLHLDERQQRLHLALARSTPAALRYTALPWDWVMDALAARPPGATTMVLDLVADAAAWQRLRAGGLGTGLRLFGRVVPPPGRRRTVRPDYLMALATAWRTGPAISLEALHERAVAEVGGREGALVLDGSPPTHGPDHFATAGRQPDPSPDHYATARRQPDLGPDGSATAGRQAPPHRAAAGPSTAPGGPPEAVLAEVLAAARAGRHTEAAALAALAEGQVLRADGVGSVRATHWLEVRAELARLAGEAGRSCELWMAAADAHLALGRPADDEQVVAAVDRAHHQWQQTDPVRALDLGGQLAALREHVPGHRPGAAAAVRARLATLESAEAGHTPGR</sequence>
<dbReference type="EMBL" id="JALPTH010000024">
    <property type="protein sequence ID" value="MCK8680130.1"/>
    <property type="molecule type" value="Genomic_DNA"/>
</dbReference>
<dbReference type="Proteomes" id="UP001522868">
    <property type="component" value="Unassembled WGS sequence"/>
</dbReference>
<reference evidence="2 3" key="1">
    <citation type="submission" date="2022-04" db="EMBL/GenBank/DDBJ databases">
        <title>Streptomyces sp. nov. LCR6-01 isolated from Lichen of Dirinaria sp.</title>
        <authorList>
            <person name="Kanchanasin P."/>
            <person name="Tanasupawat S."/>
            <person name="Phongsopitanun W."/>
        </authorList>
    </citation>
    <scope>NUCLEOTIDE SEQUENCE [LARGE SCALE GENOMIC DNA]</scope>
    <source>
        <strain evidence="2 3">LCR6-01</strain>
    </source>
</reference>
<evidence type="ECO:0000313" key="2">
    <source>
        <dbReference type="EMBL" id="MCK8680130.1"/>
    </source>
</evidence>
<proteinExistence type="predicted"/>
<accession>A0ABT0IFT5</accession>
<dbReference type="RefSeq" id="WP_248635948.1">
    <property type="nucleotide sequence ID" value="NZ_JALPTH010000024.1"/>
</dbReference>
<organism evidence="2 3">
    <name type="scientific">Streptomyces lichenis</name>
    <dbReference type="NCBI Taxonomy" id="2306967"/>
    <lineage>
        <taxon>Bacteria</taxon>
        <taxon>Bacillati</taxon>
        <taxon>Actinomycetota</taxon>
        <taxon>Actinomycetes</taxon>
        <taxon>Kitasatosporales</taxon>
        <taxon>Streptomycetaceae</taxon>
        <taxon>Streptomyces</taxon>
    </lineage>
</organism>
<protein>
    <submittedName>
        <fullName evidence="2">Uncharacterized protein</fullName>
    </submittedName>
</protein>